<dbReference type="EMBL" id="WWCM01000048">
    <property type="protein sequence ID" value="MYM42207.1"/>
    <property type="molecule type" value="Genomic_DNA"/>
</dbReference>
<dbReference type="PANTHER" id="PTHR30050:SF4">
    <property type="entry name" value="ATP-BINDING PROTEIN RV3427C IN INSERTION SEQUENCE-RELATED"/>
    <property type="match status" value="1"/>
</dbReference>
<keyword evidence="3" id="KW-1185">Reference proteome</keyword>
<dbReference type="CDD" id="cd00009">
    <property type="entry name" value="AAA"/>
    <property type="match status" value="1"/>
</dbReference>
<dbReference type="InterPro" id="IPR002611">
    <property type="entry name" value="IstB_ATP-bd"/>
</dbReference>
<keyword evidence="2" id="KW-0067">ATP-binding</keyword>
<evidence type="ECO:0000313" key="3">
    <source>
        <dbReference type="Proteomes" id="UP000478090"/>
    </source>
</evidence>
<evidence type="ECO:0000259" key="1">
    <source>
        <dbReference type="Pfam" id="PF01695"/>
    </source>
</evidence>
<dbReference type="GO" id="GO:0005524">
    <property type="term" value="F:ATP binding"/>
    <property type="evidence" value="ECO:0007669"/>
    <property type="project" value="UniProtKB-KW"/>
</dbReference>
<dbReference type="RefSeq" id="WP_161041449.1">
    <property type="nucleotide sequence ID" value="NZ_WWCM01000048.1"/>
</dbReference>
<proteinExistence type="predicted"/>
<feature type="domain" description="IstB-like ATP-binding" evidence="1">
    <location>
        <begin position="9"/>
        <end position="177"/>
    </location>
</feature>
<protein>
    <submittedName>
        <fullName evidence="2">ATP-binding protein</fullName>
    </submittedName>
</protein>
<gene>
    <name evidence="2" type="ORF">GTP27_23210</name>
</gene>
<evidence type="ECO:0000313" key="2">
    <source>
        <dbReference type="EMBL" id="MYM42207.1"/>
    </source>
</evidence>
<name>A0ABW9VSZ7_9BURK</name>
<dbReference type="PANTHER" id="PTHR30050">
    <property type="entry name" value="CHROMOSOMAL REPLICATION INITIATOR PROTEIN DNAA"/>
    <property type="match status" value="1"/>
</dbReference>
<sequence>MNHHTIEVMRKLGLNGMADEFERQISNPTIDELPFEHRIRVLIDQEMTYRDNKRLHGLLKKAKLQISASVEDIDYKAARGLSKPTMLQLSTLEWVRQSANLVITGPTGTGKTWLSCALGNQACRQGLSTYFIRVPLLIQDFIGAHAAGKFKTYLAHLVKYDVLILDDWGFENFSAEGPVRNFVCRGRGS</sequence>
<dbReference type="InterPro" id="IPR027417">
    <property type="entry name" value="P-loop_NTPase"/>
</dbReference>
<comment type="caution">
    <text evidence="2">The sequence shown here is derived from an EMBL/GenBank/DDBJ whole genome shotgun (WGS) entry which is preliminary data.</text>
</comment>
<dbReference type="Pfam" id="PF01695">
    <property type="entry name" value="IstB_IS21"/>
    <property type="match status" value="1"/>
</dbReference>
<reference evidence="2 3" key="1">
    <citation type="submission" date="2019-12" db="EMBL/GenBank/DDBJ databases">
        <title>Novel species isolated from a subtropical stream in China.</title>
        <authorList>
            <person name="Lu H."/>
        </authorList>
    </citation>
    <scope>NUCLEOTIDE SEQUENCE [LARGE SCALE GENOMIC DNA]</scope>
    <source>
        <strain evidence="2 3">CY13W</strain>
    </source>
</reference>
<organism evidence="2 3">
    <name type="scientific">Duganella qianjiadongensis</name>
    <dbReference type="NCBI Taxonomy" id="2692176"/>
    <lineage>
        <taxon>Bacteria</taxon>
        <taxon>Pseudomonadati</taxon>
        <taxon>Pseudomonadota</taxon>
        <taxon>Betaproteobacteria</taxon>
        <taxon>Burkholderiales</taxon>
        <taxon>Oxalobacteraceae</taxon>
        <taxon>Telluria group</taxon>
        <taxon>Duganella</taxon>
    </lineage>
</organism>
<accession>A0ABW9VSZ7</accession>
<dbReference type="Gene3D" id="3.40.50.300">
    <property type="entry name" value="P-loop containing nucleotide triphosphate hydrolases"/>
    <property type="match status" value="1"/>
</dbReference>
<dbReference type="Proteomes" id="UP000478090">
    <property type="component" value="Unassembled WGS sequence"/>
</dbReference>
<keyword evidence="2" id="KW-0547">Nucleotide-binding</keyword>
<dbReference type="SUPFAM" id="SSF52540">
    <property type="entry name" value="P-loop containing nucleoside triphosphate hydrolases"/>
    <property type="match status" value="1"/>
</dbReference>